<comment type="caution">
    <text evidence="4">The sequence shown here is derived from an EMBL/GenBank/DDBJ whole genome shotgun (WGS) entry which is preliminary data.</text>
</comment>
<dbReference type="PANTHER" id="PTHR30469">
    <property type="entry name" value="MULTIDRUG RESISTANCE PROTEIN MDTA"/>
    <property type="match status" value="1"/>
</dbReference>
<dbReference type="Gene3D" id="2.40.50.100">
    <property type="match status" value="1"/>
</dbReference>
<gene>
    <name evidence="4" type="ORF">ORQ98_24950</name>
</gene>
<proteinExistence type="inferred from homology"/>
<dbReference type="PANTHER" id="PTHR30469:SF15">
    <property type="entry name" value="HLYD FAMILY OF SECRETION PROTEINS"/>
    <property type="match status" value="1"/>
</dbReference>
<dbReference type="RefSeq" id="WP_274691527.1">
    <property type="nucleotide sequence ID" value="NZ_JAPMOU010000055.1"/>
</dbReference>
<sequence length="303" mass="34082">MKEFYYLKPWQYSSAVILFIVFAGIISWFIYSHVYPGIAIAKSELKLPIINLTSVISGKIKRVRVQGGAIVKQGQLLLELSKTPINNQITKVEERLALLQKQNSKPVSNCPPVESKKNKALELAQLGCQLAREMDTINQEAVSHLQQQITVLKQQLAYTKIKAPASGKVLQIKVKKNQRIKPDTVLLEMMNATGAEMLIFLEKEQANLAELNSEARITLFNLDDIIIPATITFISPTAKKDHIVIEGTAQSNDLFYPLRLKITGDYLANHLDKLEPVMEGKAYIKLNPKADWPKALHKTKLQQ</sequence>
<evidence type="ECO:0000313" key="5">
    <source>
        <dbReference type="Proteomes" id="UP001528823"/>
    </source>
</evidence>
<evidence type="ECO:0000256" key="2">
    <source>
        <dbReference type="SAM" id="Phobius"/>
    </source>
</evidence>
<dbReference type="Gene3D" id="2.40.30.170">
    <property type="match status" value="1"/>
</dbReference>
<dbReference type="Pfam" id="PF25917">
    <property type="entry name" value="BSH_RND"/>
    <property type="match status" value="1"/>
</dbReference>
<dbReference type="Gene3D" id="1.10.287.470">
    <property type="entry name" value="Helix hairpin bin"/>
    <property type="match status" value="1"/>
</dbReference>
<dbReference type="SUPFAM" id="SSF111369">
    <property type="entry name" value="HlyD-like secretion proteins"/>
    <property type="match status" value="1"/>
</dbReference>
<name>A0ABT5UFR0_9GAMM</name>
<keyword evidence="2" id="KW-1133">Transmembrane helix</keyword>
<organism evidence="4 5">
    <name type="scientific">Spartinivicinus poritis</name>
    <dbReference type="NCBI Taxonomy" id="2994640"/>
    <lineage>
        <taxon>Bacteria</taxon>
        <taxon>Pseudomonadati</taxon>
        <taxon>Pseudomonadota</taxon>
        <taxon>Gammaproteobacteria</taxon>
        <taxon>Oceanospirillales</taxon>
        <taxon>Zooshikellaceae</taxon>
        <taxon>Spartinivicinus</taxon>
    </lineage>
</organism>
<keyword evidence="2" id="KW-0472">Membrane</keyword>
<dbReference type="Proteomes" id="UP001528823">
    <property type="component" value="Unassembled WGS sequence"/>
</dbReference>
<evidence type="ECO:0000259" key="3">
    <source>
        <dbReference type="Pfam" id="PF25917"/>
    </source>
</evidence>
<accession>A0ABT5UFR0</accession>
<evidence type="ECO:0000256" key="1">
    <source>
        <dbReference type="ARBA" id="ARBA00009477"/>
    </source>
</evidence>
<keyword evidence="2" id="KW-0812">Transmembrane</keyword>
<feature type="domain" description="Multidrug resistance protein MdtA-like barrel-sandwich hybrid" evidence="3">
    <location>
        <begin position="50"/>
        <end position="180"/>
    </location>
</feature>
<dbReference type="EMBL" id="JAPMOU010000055">
    <property type="protein sequence ID" value="MDE1465216.1"/>
    <property type="molecule type" value="Genomic_DNA"/>
</dbReference>
<feature type="transmembrane region" description="Helical" evidence="2">
    <location>
        <begin position="12"/>
        <end position="31"/>
    </location>
</feature>
<dbReference type="InterPro" id="IPR058625">
    <property type="entry name" value="MdtA-like_BSH"/>
</dbReference>
<reference evidence="4 5" key="1">
    <citation type="submission" date="2022-11" db="EMBL/GenBank/DDBJ databases">
        <title>Spartinivicinus poritis sp. nov., isolated from scleractinian coral Porites lutea.</title>
        <authorList>
            <person name="Zhang G."/>
            <person name="Cai L."/>
            <person name="Wei Q."/>
        </authorList>
    </citation>
    <scope>NUCLEOTIDE SEQUENCE [LARGE SCALE GENOMIC DNA]</scope>
    <source>
        <strain evidence="4 5">A2-2</strain>
    </source>
</reference>
<keyword evidence="5" id="KW-1185">Reference proteome</keyword>
<comment type="similarity">
    <text evidence="1">Belongs to the membrane fusion protein (MFP) (TC 8.A.1) family.</text>
</comment>
<protein>
    <submittedName>
        <fullName evidence="4">Efflux RND transporter periplasmic adaptor subunit</fullName>
    </submittedName>
</protein>
<evidence type="ECO:0000313" key="4">
    <source>
        <dbReference type="EMBL" id="MDE1465216.1"/>
    </source>
</evidence>